<dbReference type="Pfam" id="PF25198">
    <property type="entry name" value="Spore_GerAC_N"/>
    <property type="match status" value="1"/>
</dbReference>
<keyword evidence="11" id="KW-1185">Reference proteome</keyword>
<keyword evidence="6" id="KW-0564">Palmitate</keyword>
<organism evidence="10 11">
    <name type="scientific">Halalkalibacter alkaliphilus</name>
    <dbReference type="NCBI Taxonomy" id="2917993"/>
    <lineage>
        <taxon>Bacteria</taxon>
        <taxon>Bacillati</taxon>
        <taxon>Bacillota</taxon>
        <taxon>Bacilli</taxon>
        <taxon>Bacillales</taxon>
        <taxon>Bacillaceae</taxon>
        <taxon>Halalkalibacter</taxon>
    </lineage>
</organism>
<dbReference type="Gene3D" id="3.30.300.210">
    <property type="entry name" value="Nutrient germinant receptor protein C, domain 3"/>
    <property type="match status" value="1"/>
</dbReference>
<reference evidence="10" key="1">
    <citation type="submission" date="2022-02" db="EMBL/GenBank/DDBJ databases">
        <title>Halalkalibacter sp. nov. isolated from Lonar Lake, India.</title>
        <authorList>
            <person name="Joshi A."/>
            <person name="Thite S."/>
            <person name="Lodha T."/>
        </authorList>
    </citation>
    <scope>NUCLEOTIDE SEQUENCE</scope>
    <source>
        <strain evidence="10">MEB205</strain>
    </source>
</reference>
<evidence type="ECO:0000256" key="2">
    <source>
        <dbReference type="ARBA" id="ARBA00007886"/>
    </source>
</evidence>
<name>A0A9X2A328_9BACI</name>
<evidence type="ECO:0000313" key="10">
    <source>
        <dbReference type="EMBL" id="MCL7745862.1"/>
    </source>
</evidence>
<evidence type="ECO:0000256" key="6">
    <source>
        <dbReference type="ARBA" id="ARBA00023139"/>
    </source>
</evidence>
<dbReference type="GO" id="GO:0009847">
    <property type="term" value="P:spore germination"/>
    <property type="evidence" value="ECO:0007669"/>
    <property type="project" value="InterPro"/>
</dbReference>
<evidence type="ECO:0000313" key="11">
    <source>
        <dbReference type="Proteomes" id="UP001139150"/>
    </source>
</evidence>
<dbReference type="InterPro" id="IPR008844">
    <property type="entry name" value="Spore_GerAC-like"/>
</dbReference>
<evidence type="ECO:0000256" key="5">
    <source>
        <dbReference type="ARBA" id="ARBA00023136"/>
    </source>
</evidence>
<proteinExistence type="inferred from homology"/>
<accession>A0A9X2A328</accession>
<feature type="domain" description="Spore germination GerAC-like C-terminal" evidence="8">
    <location>
        <begin position="203"/>
        <end position="366"/>
    </location>
</feature>
<comment type="similarity">
    <text evidence="2">Belongs to the GerABKC lipoprotein family.</text>
</comment>
<dbReference type="GO" id="GO:0016020">
    <property type="term" value="C:membrane"/>
    <property type="evidence" value="ECO:0007669"/>
    <property type="project" value="UniProtKB-SubCell"/>
</dbReference>
<evidence type="ECO:0000256" key="4">
    <source>
        <dbReference type="ARBA" id="ARBA00022729"/>
    </source>
</evidence>
<comment type="caution">
    <text evidence="10">The sequence shown here is derived from an EMBL/GenBank/DDBJ whole genome shotgun (WGS) entry which is preliminary data.</text>
</comment>
<protein>
    <submittedName>
        <fullName evidence="10">Ger(X)C family spore germination protein</fullName>
    </submittedName>
</protein>
<comment type="subcellular location">
    <subcellularLocation>
        <location evidence="1">Membrane</location>
        <topology evidence="1">Lipid-anchor</topology>
    </subcellularLocation>
</comment>
<dbReference type="InterPro" id="IPR046953">
    <property type="entry name" value="Spore_GerAC-like_C"/>
</dbReference>
<evidence type="ECO:0000256" key="7">
    <source>
        <dbReference type="ARBA" id="ARBA00023288"/>
    </source>
</evidence>
<dbReference type="PROSITE" id="PS51257">
    <property type="entry name" value="PROKAR_LIPOPROTEIN"/>
    <property type="match status" value="1"/>
</dbReference>
<keyword evidence="3" id="KW-0309">Germination</keyword>
<gene>
    <name evidence="10" type="ORF">MF646_01890</name>
</gene>
<keyword evidence="5" id="KW-0472">Membrane</keyword>
<dbReference type="InterPro" id="IPR057336">
    <property type="entry name" value="GerAC_N"/>
</dbReference>
<evidence type="ECO:0000259" key="9">
    <source>
        <dbReference type="Pfam" id="PF25198"/>
    </source>
</evidence>
<keyword evidence="4" id="KW-0732">Signal</keyword>
<feature type="domain" description="Spore germination protein N-terminal" evidence="9">
    <location>
        <begin position="24"/>
        <end position="192"/>
    </location>
</feature>
<dbReference type="EMBL" id="JAKRYL010000002">
    <property type="protein sequence ID" value="MCL7745862.1"/>
    <property type="molecule type" value="Genomic_DNA"/>
</dbReference>
<dbReference type="NCBIfam" id="TIGR02887">
    <property type="entry name" value="spore_ger_x_C"/>
    <property type="match status" value="1"/>
</dbReference>
<evidence type="ECO:0000259" key="8">
    <source>
        <dbReference type="Pfam" id="PF05504"/>
    </source>
</evidence>
<dbReference type="PANTHER" id="PTHR35789">
    <property type="entry name" value="SPORE GERMINATION PROTEIN B3"/>
    <property type="match status" value="1"/>
</dbReference>
<sequence length="369" mass="41560">MNKRLLCSLLVLLLFVLSGCLETRIVDEVSMIRAAAFDLDKEKGLKFTVTFPTFPEQGQEQELQQGIISATGETAKGTRISLNKQSQKPIRFGQLRLLLFSQELAEQGVENTVRAMYRDPSVGNRILLAVAEGSEAGAMLDSDLGIGELAGVYIPELIEQNNDTSILPPTNMHEFLFSLYNDGRDPYLPMLEQTEDDRILVIGTALFDGERYHSKLDLNDSFILKMMIDTTRQAVQQFEVEYEGEQSYVVLDKLHSDVKRNLDKSGDVPVFTLDISIKGAIEDYDGKMNLDQADIIKEMEQSIEEQIANRGEELLVQFQEGGIDPVGMGEKYRSTTRDWNPEEWESFLYPSAEFNVHVDVKIIQSGAIE</sequence>
<dbReference type="AlphaFoldDB" id="A0A9X2A328"/>
<dbReference type="RefSeq" id="WP_250094799.1">
    <property type="nucleotide sequence ID" value="NZ_JAKRYL010000002.1"/>
</dbReference>
<dbReference type="Proteomes" id="UP001139150">
    <property type="component" value="Unassembled WGS sequence"/>
</dbReference>
<dbReference type="InterPro" id="IPR038501">
    <property type="entry name" value="Spore_GerAC_C_sf"/>
</dbReference>
<evidence type="ECO:0000256" key="1">
    <source>
        <dbReference type="ARBA" id="ARBA00004635"/>
    </source>
</evidence>
<dbReference type="PANTHER" id="PTHR35789:SF1">
    <property type="entry name" value="SPORE GERMINATION PROTEIN B3"/>
    <property type="match status" value="1"/>
</dbReference>
<evidence type="ECO:0000256" key="3">
    <source>
        <dbReference type="ARBA" id="ARBA00022544"/>
    </source>
</evidence>
<keyword evidence="7" id="KW-0449">Lipoprotein</keyword>
<dbReference type="Pfam" id="PF05504">
    <property type="entry name" value="Spore_GerAC"/>
    <property type="match status" value="1"/>
</dbReference>